<keyword evidence="1" id="KW-0732">Signal</keyword>
<dbReference type="KEGG" id="ftv:CH67_886"/>
<dbReference type="KEGG" id="ftc:DA46_110"/>
<dbReference type="HOGENOM" id="CLU_035715_0_0_6"/>
<dbReference type="AlphaFoldDB" id="A0A0B6DXE9"/>
<dbReference type="RefSeq" id="WP_003014941.1">
    <property type="nucleotide sequence ID" value="NZ_AP023459.1"/>
</dbReference>
<reference evidence="2" key="1">
    <citation type="submission" date="2019-08" db="EMBL/GenBank/DDBJ databases">
        <authorList>
            <person name="Busch A."/>
        </authorList>
    </citation>
    <scope>NUCLEOTIDE SEQUENCE</scope>
    <source>
        <strain evidence="3">15T0085</strain>
        <strain evidence="2">17T1429</strain>
    </source>
</reference>
<comment type="caution">
    <text evidence="2">The sequence shown here is derived from an EMBL/GenBank/DDBJ whole genome shotgun (WGS) entry which is preliminary data.</text>
</comment>
<feature type="signal peptide" evidence="1">
    <location>
        <begin position="1"/>
        <end position="23"/>
    </location>
</feature>
<dbReference type="OMA" id="KADTRNW"/>
<feature type="chain" id="PRO_5010413085" description="Lipoprotein" evidence="1">
    <location>
        <begin position="24"/>
        <end position="464"/>
    </location>
</feature>
<gene>
    <name evidence="3" type="ORF">FWI86_08565</name>
    <name evidence="2" type="ORF">FWJ04_08495</name>
</gene>
<evidence type="ECO:0008006" key="4">
    <source>
        <dbReference type="Google" id="ProtNLM"/>
    </source>
</evidence>
<sequence>MKTKSYSLLLLLCGVISSCTTFSGSHPDKVDNAKKAIETCQYKPTETKFIKTFDNDGVDAAIGFLETGRFEQLIGNTTLSQKKYTKATDYVAKSEAEAKIRVRNILKDTQATLLSDKERYYYITDYEITFLYAYQALNYLKQHDLENAAVSIRNLSYAQYATFQAKDLATQTRDTNYQELSHVNSRQISSNISNSKQYRQLATIASRVRNSYENAFGYYLEAIIYQSYDTDLNNANLSMSNAFRVVPDNPYVSADYQQIKKAFDSGGNIYPQDQGKLVIIYESGWVEPLKKFDIPKTIFFQQAGVQKISLPYYGSYNLAQNADIQIFKDNKLIDHGKSALLVDTTAMAAKSLSDQYPAIVTREVLRLVTKTAISVAAIRSSGDNAALAVIGTSIYNLATTEADQRSWNLLPKNVDLFSKNLAVGKYTLKINNKSTTVTLQPQKITLVWLTKEGCYEQILLNQVL</sequence>
<dbReference type="PROSITE" id="PS51257">
    <property type="entry name" value="PROKAR_LIPOPROTEIN"/>
    <property type="match status" value="1"/>
</dbReference>
<name>A0A0B6DXE9_FRATU</name>
<organism evidence="2">
    <name type="scientific">Francisella tularensis subsp. holarctica</name>
    <dbReference type="NCBI Taxonomy" id="119857"/>
    <lineage>
        <taxon>Bacteria</taxon>
        <taxon>Pseudomonadati</taxon>
        <taxon>Pseudomonadota</taxon>
        <taxon>Gammaproteobacteria</taxon>
        <taxon>Thiotrichales</taxon>
        <taxon>Francisellaceae</taxon>
        <taxon>Francisella</taxon>
    </lineage>
</organism>
<evidence type="ECO:0000313" key="3">
    <source>
        <dbReference type="EMBL" id="NDS69025.1"/>
    </source>
</evidence>
<dbReference type="eggNOG" id="COG3014">
    <property type="taxonomic scope" value="Bacteria"/>
</dbReference>
<dbReference type="EMBL" id="JAAGKH010000085">
    <property type="protein sequence ID" value="NDR89608.1"/>
    <property type="molecule type" value="Genomic_DNA"/>
</dbReference>
<evidence type="ECO:0000256" key="1">
    <source>
        <dbReference type="SAM" id="SignalP"/>
    </source>
</evidence>
<dbReference type="EMBL" id="JAAGJP010000075">
    <property type="protein sequence ID" value="NDS69025.1"/>
    <property type="molecule type" value="Genomic_DNA"/>
</dbReference>
<protein>
    <recommendedName>
        <fullName evidence="4">Lipoprotein</fullName>
    </recommendedName>
</protein>
<evidence type="ECO:0000313" key="2">
    <source>
        <dbReference type="EMBL" id="NDR89608.1"/>
    </source>
</evidence>
<accession>A0A0B6DXE9</accession>
<proteinExistence type="predicted"/>
<reference evidence="2" key="2">
    <citation type="submission" date="2020-02" db="EMBL/GenBank/DDBJ databases">
        <title>Using affinity propagation clustering for identifying bacterial clades and subclades with whole-genome sequences of Francisella tularensis.</title>
        <authorList>
            <person name="Homeier-Bachmann T."/>
            <person name="Abdel-Glil M.Y."/>
            <person name="Hackbart A."/>
            <person name="Hotzel H."/>
            <person name="Tomaso H."/>
        </authorList>
    </citation>
    <scope>NUCLEOTIDE SEQUENCE</scope>
    <source>
        <strain evidence="3">15T0085</strain>
        <strain evidence="2">17T1429</strain>
    </source>
</reference>